<dbReference type="OrthoDB" id="2015551at2759"/>
<dbReference type="EMBL" id="CAIIXF020000152">
    <property type="protein sequence ID" value="CAH1802885.1"/>
    <property type="molecule type" value="Genomic_DNA"/>
</dbReference>
<evidence type="ECO:0000313" key="1">
    <source>
        <dbReference type="EMBL" id="CAH1802885.1"/>
    </source>
</evidence>
<feature type="non-terminal residue" evidence="1">
    <location>
        <position position="8"/>
    </location>
</feature>
<protein>
    <submittedName>
        <fullName evidence="1">Uncharacterized protein</fullName>
    </submittedName>
</protein>
<name>A0A8S4QAM2_OWEFU</name>
<keyword evidence="2" id="KW-1185">Reference proteome</keyword>
<reference evidence="1" key="1">
    <citation type="submission" date="2022-03" db="EMBL/GenBank/DDBJ databases">
        <authorList>
            <person name="Martin C."/>
        </authorList>
    </citation>
    <scope>NUCLEOTIDE SEQUENCE</scope>
</reference>
<proteinExistence type="predicted"/>
<accession>A0A8S4QAM2</accession>
<evidence type="ECO:0000313" key="2">
    <source>
        <dbReference type="Proteomes" id="UP000749559"/>
    </source>
</evidence>
<organism evidence="1 2">
    <name type="scientific">Owenia fusiformis</name>
    <name type="common">Polychaete worm</name>
    <dbReference type="NCBI Taxonomy" id="6347"/>
    <lineage>
        <taxon>Eukaryota</taxon>
        <taxon>Metazoa</taxon>
        <taxon>Spiralia</taxon>
        <taxon>Lophotrochozoa</taxon>
        <taxon>Annelida</taxon>
        <taxon>Polychaeta</taxon>
        <taxon>Sedentaria</taxon>
        <taxon>Canalipalpata</taxon>
        <taxon>Sabellida</taxon>
        <taxon>Oweniida</taxon>
        <taxon>Oweniidae</taxon>
        <taxon>Owenia</taxon>
    </lineage>
</organism>
<dbReference type="Proteomes" id="UP000749559">
    <property type="component" value="Unassembled WGS sequence"/>
</dbReference>
<comment type="caution">
    <text evidence="1">The sequence shown here is derived from an EMBL/GenBank/DDBJ whole genome shotgun (WGS) entry which is preliminary data.</text>
</comment>
<gene>
    <name evidence="1" type="ORF">OFUS_LOCUS26525</name>
</gene>
<sequence length="8" mass="996">MHQRAILK</sequence>